<dbReference type="Gene3D" id="6.10.140.1270">
    <property type="match status" value="1"/>
</dbReference>
<dbReference type="Proteomes" id="UP000027222">
    <property type="component" value="Unassembled WGS sequence"/>
</dbReference>
<evidence type="ECO:0000313" key="3">
    <source>
        <dbReference type="Proteomes" id="UP000027222"/>
    </source>
</evidence>
<dbReference type="GO" id="GO:0006357">
    <property type="term" value="P:regulation of transcription by RNA polymerase II"/>
    <property type="evidence" value="ECO:0007669"/>
    <property type="project" value="TreeGrafter"/>
</dbReference>
<sequence length="153" mass="17611">MPTVQCSTCSEWHHRPCVESSLIKQHKFVCGRCSGYHIDYNRQCGVIDFMGQPCSRSLVCDSHTTDNKRRVKGRSHSFDELLLEWQRAHNPNFVEPVGRETKARKKREFTYDVIYSEVQEVDSEGRLREVIVIQDDPPPPLASSPIHSQSPEV</sequence>
<dbReference type="SUPFAM" id="SSF57903">
    <property type="entry name" value="FYVE/PHD zinc finger"/>
    <property type="match status" value="1"/>
</dbReference>
<name>A0A067TBP7_GALM3</name>
<evidence type="ECO:0000259" key="1">
    <source>
        <dbReference type="PROSITE" id="PS51505"/>
    </source>
</evidence>
<dbReference type="HOGENOM" id="CLU_1713409_0_0_1"/>
<dbReference type="STRING" id="685588.A0A067TBP7"/>
<gene>
    <name evidence="2" type="ORF">GALMADRAFT_1163562</name>
</gene>
<dbReference type="EMBL" id="KL142372">
    <property type="protein sequence ID" value="KDR79777.1"/>
    <property type="molecule type" value="Genomic_DNA"/>
</dbReference>
<dbReference type="GO" id="GO:1904802">
    <property type="term" value="P:RITS complex assembly"/>
    <property type="evidence" value="ECO:0007669"/>
    <property type="project" value="TreeGrafter"/>
</dbReference>
<dbReference type="OrthoDB" id="21678at2759"/>
<dbReference type="GO" id="GO:0031048">
    <property type="term" value="P:regulatory ncRNA-mediated heterochromatin formation"/>
    <property type="evidence" value="ECO:0007669"/>
    <property type="project" value="TreeGrafter"/>
</dbReference>
<dbReference type="InterPro" id="IPR011011">
    <property type="entry name" value="Znf_FYVE_PHD"/>
</dbReference>
<dbReference type="InterPro" id="IPR013243">
    <property type="entry name" value="SCA7_dom"/>
</dbReference>
<protein>
    <recommendedName>
        <fullName evidence="1">SCA7 domain-containing protein</fullName>
    </recommendedName>
</protein>
<organism evidence="2 3">
    <name type="scientific">Galerina marginata (strain CBS 339.88)</name>
    <dbReference type="NCBI Taxonomy" id="685588"/>
    <lineage>
        <taxon>Eukaryota</taxon>
        <taxon>Fungi</taxon>
        <taxon>Dikarya</taxon>
        <taxon>Basidiomycota</taxon>
        <taxon>Agaricomycotina</taxon>
        <taxon>Agaricomycetes</taxon>
        <taxon>Agaricomycetidae</taxon>
        <taxon>Agaricales</taxon>
        <taxon>Agaricineae</taxon>
        <taxon>Strophariaceae</taxon>
        <taxon>Galerina</taxon>
    </lineage>
</organism>
<accession>A0A067TBP7</accession>
<keyword evidence="3" id="KW-1185">Reference proteome</keyword>
<dbReference type="PANTHER" id="PTHR47805">
    <property type="entry name" value="SAGA-ASSOCIATED FACTOR 73"/>
    <property type="match status" value="1"/>
</dbReference>
<reference evidence="3" key="1">
    <citation type="journal article" date="2014" name="Proc. Natl. Acad. Sci. U.S.A.">
        <title>Extensive sampling of basidiomycete genomes demonstrates inadequacy of the white-rot/brown-rot paradigm for wood decay fungi.</title>
        <authorList>
            <person name="Riley R."/>
            <person name="Salamov A.A."/>
            <person name="Brown D.W."/>
            <person name="Nagy L.G."/>
            <person name="Floudas D."/>
            <person name="Held B.W."/>
            <person name="Levasseur A."/>
            <person name="Lombard V."/>
            <person name="Morin E."/>
            <person name="Otillar R."/>
            <person name="Lindquist E.A."/>
            <person name="Sun H."/>
            <person name="LaButti K.M."/>
            <person name="Schmutz J."/>
            <person name="Jabbour D."/>
            <person name="Luo H."/>
            <person name="Baker S.E."/>
            <person name="Pisabarro A.G."/>
            <person name="Walton J.D."/>
            <person name="Blanchette R.A."/>
            <person name="Henrissat B."/>
            <person name="Martin F."/>
            <person name="Cullen D."/>
            <person name="Hibbett D.S."/>
            <person name="Grigoriev I.V."/>
        </authorList>
    </citation>
    <scope>NUCLEOTIDE SEQUENCE [LARGE SCALE GENOMIC DNA]</scope>
    <source>
        <strain evidence="3">CBS 339.88</strain>
    </source>
</reference>
<feature type="domain" description="SCA7" evidence="1">
    <location>
        <begin position="31"/>
        <end position="97"/>
    </location>
</feature>
<proteinExistence type="predicted"/>
<dbReference type="PROSITE" id="PS51505">
    <property type="entry name" value="SCA7"/>
    <property type="match status" value="1"/>
</dbReference>
<dbReference type="InterPro" id="IPR037804">
    <property type="entry name" value="SGF73"/>
</dbReference>
<dbReference type="PANTHER" id="PTHR47805:SF1">
    <property type="entry name" value="SAGA-ASSOCIATED FACTOR 73"/>
    <property type="match status" value="1"/>
</dbReference>
<dbReference type="AlphaFoldDB" id="A0A067TBP7"/>
<dbReference type="GO" id="GO:0000124">
    <property type="term" value="C:SAGA complex"/>
    <property type="evidence" value="ECO:0007669"/>
    <property type="project" value="InterPro"/>
</dbReference>
<evidence type="ECO:0000313" key="2">
    <source>
        <dbReference type="EMBL" id="KDR79777.1"/>
    </source>
</evidence>
<dbReference type="Pfam" id="PF08313">
    <property type="entry name" value="SCA7"/>
    <property type="match status" value="1"/>
</dbReference>